<dbReference type="PANTHER" id="PTHR24221">
    <property type="entry name" value="ATP-BINDING CASSETTE SUB-FAMILY B"/>
    <property type="match status" value="1"/>
</dbReference>
<dbReference type="InterPro" id="IPR027417">
    <property type="entry name" value="P-loop_NTPase"/>
</dbReference>
<dbReference type="InterPro" id="IPR039421">
    <property type="entry name" value="Type_1_exporter"/>
</dbReference>
<evidence type="ECO:0000313" key="10">
    <source>
        <dbReference type="EMBL" id="THC79074.1"/>
    </source>
</evidence>
<dbReference type="EMBL" id="SSHM01000001">
    <property type="protein sequence ID" value="THC79074.1"/>
    <property type="molecule type" value="Genomic_DNA"/>
</dbReference>
<protein>
    <submittedName>
        <fullName evidence="10">ABC transporter ATP-binding protein</fullName>
    </submittedName>
</protein>
<dbReference type="SMART" id="SM00382">
    <property type="entry name" value="AAA"/>
    <property type="match status" value="1"/>
</dbReference>
<keyword evidence="6 7" id="KW-0472">Membrane</keyword>
<comment type="caution">
    <text evidence="10">The sequence shown here is derived from an EMBL/GenBank/DDBJ whole genome shotgun (WGS) entry which is preliminary data.</text>
</comment>
<evidence type="ECO:0000256" key="5">
    <source>
        <dbReference type="ARBA" id="ARBA00022989"/>
    </source>
</evidence>
<dbReference type="GO" id="GO:0005524">
    <property type="term" value="F:ATP binding"/>
    <property type="evidence" value="ECO:0007669"/>
    <property type="project" value="UniProtKB-KW"/>
</dbReference>
<gene>
    <name evidence="10" type="ORF">E6L36_00770</name>
</gene>
<feature type="domain" description="ABC transporter" evidence="8">
    <location>
        <begin position="322"/>
        <end position="537"/>
    </location>
</feature>
<dbReference type="GO" id="GO:0005886">
    <property type="term" value="C:plasma membrane"/>
    <property type="evidence" value="ECO:0007669"/>
    <property type="project" value="UniProtKB-SubCell"/>
</dbReference>
<evidence type="ECO:0000256" key="2">
    <source>
        <dbReference type="ARBA" id="ARBA00022692"/>
    </source>
</evidence>
<dbReference type="SUPFAM" id="SSF52540">
    <property type="entry name" value="P-loop containing nucleoside triphosphate hydrolases"/>
    <property type="match status" value="1"/>
</dbReference>
<dbReference type="PROSITE" id="PS50893">
    <property type="entry name" value="ABC_TRANSPORTER_2"/>
    <property type="match status" value="1"/>
</dbReference>
<dbReference type="AlphaFoldDB" id="A0AB74I9U6"/>
<dbReference type="Proteomes" id="UP000307517">
    <property type="component" value="Unassembled WGS sequence"/>
</dbReference>
<name>A0AB74I9U6_LACRH</name>
<evidence type="ECO:0000313" key="11">
    <source>
        <dbReference type="Proteomes" id="UP000307517"/>
    </source>
</evidence>
<feature type="transmembrane region" description="Helical" evidence="7">
    <location>
        <begin position="231"/>
        <end position="253"/>
    </location>
</feature>
<feature type="transmembrane region" description="Helical" evidence="7">
    <location>
        <begin position="259"/>
        <end position="280"/>
    </location>
</feature>
<keyword evidence="2 7" id="KW-0812">Transmembrane</keyword>
<dbReference type="Gene3D" id="3.40.50.300">
    <property type="entry name" value="P-loop containing nucleotide triphosphate hydrolases"/>
    <property type="match status" value="1"/>
</dbReference>
<dbReference type="InterPro" id="IPR011527">
    <property type="entry name" value="ABC1_TM_dom"/>
</dbReference>
<feature type="transmembrane region" description="Helical" evidence="7">
    <location>
        <begin position="46"/>
        <end position="67"/>
    </location>
</feature>
<dbReference type="InterPro" id="IPR003593">
    <property type="entry name" value="AAA+_ATPase"/>
</dbReference>
<dbReference type="Pfam" id="PF00664">
    <property type="entry name" value="ABC_membrane"/>
    <property type="match status" value="1"/>
</dbReference>
<reference evidence="10 11" key="1">
    <citation type="submission" date="2019-04" db="EMBL/GenBank/DDBJ databases">
        <title>Genome Announcement to Ensure Probiotic Safety of Lactobacillus rhamnosus UBLR-58.</title>
        <authorList>
            <person name="Sulthana A."/>
            <person name="Lakshmi S.G."/>
            <person name="Madempudi R.S."/>
        </authorList>
    </citation>
    <scope>NUCLEOTIDE SEQUENCE [LARGE SCALE GENOMIC DNA]</scope>
    <source>
        <strain evidence="10 11">UBLR-58</strain>
    </source>
</reference>
<evidence type="ECO:0000256" key="6">
    <source>
        <dbReference type="ARBA" id="ARBA00023136"/>
    </source>
</evidence>
<dbReference type="Gene3D" id="1.20.1560.10">
    <property type="entry name" value="ABC transporter type 1, transmembrane domain"/>
    <property type="match status" value="1"/>
</dbReference>
<evidence type="ECO:0000256" key="1">
    <source>
        <dbReference type="ARBA" id="ARBA00004651"/>
    </source>
</evidence>
<feature type="domain" description="ABC transmembrane type-1" evidence="9">
    <location>
        <begin position="11"/>
        <end position="288"/>
    </location>
</feature>
<keyword evidence="3" id="KW-0547">Nucleotide-binding</keyword>
<evidence type="ECO:0000256" key="7">
    <source>
        <dbReference type="SAM" id="Phobius"/>
    </source>
</evidence>
<dbReference type="Pfam" id="PF00005">
    <property type="entry name" value="ABC_tran"/>
    <property type="match status" value="1"/>
</dbReference>
<accession>A0AB74I9U6</accession>
<dbReference type="PROSITE" id="PS00211">
    <property type="entry name" value="ABC_TRANSPORTER_1"/>
    <property type="match status" value="1"/>
</dbReference>
<dbReference type="InterPro" id="IPR036640">
    <property type="entry name" value="ABC1_TM_sf"/>
</dbReference>
<organism evidence="10 11">
    <name type="scientific">Lacticaseibacillus rhamnosus</name>
    <name type="common">Lactobacillus rhamnosus</name>
    <dbReference type="NCBI Taxonomy" id="47715"/>
    <lineage>
        <taxon>Bacteria</taxon>
        <taxon>Bacillati</taxon>
        <taxon>Bacillota</taxon>
        <taxon>Bacilli</taxon>
        <taxon>Lactobacillales</taxon>
        <taxon>Lactobacillaceae</taxon>
        <taxon>Lacticaseibacillus</taxon>
    </lineage>
</organism>
<dbReference type="GO" id="GO:0034040">
    <property type="term" value="F:ATPase-coupled lipid transmembrane transporter activity"/>
    <property type="evidence" value="ECO:0007669"/>
    <property type="project" value="TreeGrafter"/>
</dbReference>
<evidence type="ECO:0000259" key="8">
    <source>
        <dbReference type="PROSITE" id="PS50893"/>
    </source>
</evidence>
<evidence type="ECO:0000256" key="4">
    <source>
        <dbReference type="ARBA" id="ARBA00022840"/>
    </source>
</evidence>
<dbReference type="InterPro" id="IPR017871">
    <property type="entry name" value="ABC_transporter-like_CS"/>
</dbReference>
<dbReference type="PROSITE" id="PS50929">
    <property type="entry name" value="ABC_TM1F"/>
    <property type="match status" value="1"/>
</dbReference>
<dbReference type="InterPro" id="IPR003439">
    <property type="entry name" value="ABC_transporter-like_ATP-bd"/>
</dbReference>
<keyword evidence="5 7" id="KW-1133">Transmembrane helix</keyword>
<sequence>MRKYMNKRSLLVCIILSAFSGLMIPFNTWAYSQIFALVSQKRVVVVIETIGFIIFGMIALSTIDWLYQRYLNKNIADFNQNVRVGLIQSNFIETNEEGVSDRTSFLNNDLDLIENNYIRQAFTLVQSVSTVLFTLVVALRGSVVLTIIFVLFGSVTPFIPKIFKSKIEKKSQSWSSAMGSYVTFMTDLMRNINSVLSYNALSFFLKRGQGVIANGVENRRQRDNVIANSNFAAEALAYTMTYIPIGIGIVMVIKGNVSLAGFVAVQYSSSWIINVFLGIARANSMMNAARPSIAKITSFQPLDPNLFTSAGSTRTSIPFATLAMDEVDFSYHSENSPSILRDVSFQINSGEKVLLTGPSGAGKSTFINILIGQIKPRKGTVQLKETQGDTVAPLPDMFGVVRQSSSIFTDSIRMNLTLGREFTDEQILIALKKAGLSEFVRVNGIDYMVAENGTNLSGGEQKRIELARAFLYNKTFLVIDEGTASLDPKTADEIHMILLNSPLTILEIDHHIDPKMQRLFNRHLNLSDGTIRDVTEG</sequence>
<keyword evidence="4 10" id="KW-0067">ATP-binding</keyword>
<comment type="subcellular location">
    <subcellularLocation>
        <location evidence="1">Cell membrane</location>
        <topology evidence="1">Multi-pass membrane protein</topology>
    </subcellularLocation>
</comment>
<proteinExistence type="predicted"/>
<dbReference type="GO" id="GO:0016887">
    <property type="term" value="F:ATP hydrolysis activity"/>
    <property type="evidence" value="ECO:0007669"/>
    <property type="project" value="InterPro"/>
</dbReference>
<evidence type="ECO:0000256" key="3">
    <source>
        <dbReference type="ARBA" id="ARBA00022741"/>
    </source>
</evidence>
<dbReference type="GO" id="GO:0140359">
    <property type="term" value="F:ABC-type transporter activity"/>
    <property type="evidence" value="ECO:0007669"/>
    <property type="project" value="InterPro"/>
</dbReference>
<dbReference type="RefSeq" id="WP_014571705.1">
    <property type="nucleotide sequence ID" value="NZ_CABHIZ010000008.1"/>
</dbReference>
<dbReference type="SUPFAM" id="SSF90123">
    <property type="entry name" value="ABC transporter transmembrane region"/>
    <property type="match status" value="1"/>
</dbReference>
<dbReference type="PANTHER" id="PTHR24221:SF654">
    <property type="entry name" value="ATP-BINDING CASSETTE SUB-FAMILY B MEMBER 6"/>
    <property type="match status" value="1"/>
</dbReference>
<evidence type="ECO:0000259" key="9">
    <source>
        <dbReference type="PROSITE" id="PS50929"/>
    </source>
</evidence>